<evidence type="ECO:0000256" key="7">
    <source>
        <dbReference type="ARBA" id="ARBA00023295"/>
    </source>
</evidence>
<dbReference type="PROSITE" id="PS00653">
    <property type="entry name" value="GLYCOSYL_HYDROL_F1_2"/>
    <property type="match status" value="1"/>
</dbReference>
<keyword evidence="8" id="KW-0624">Polysaccharide degradation</keyword>
<dbReference type="InterPro" id="IPR017736">
    <property type="entry name" value="Glyco_hydro_1_beta-glucosidase"/>
</dbReference>
<feature type="active site" description="Nucleophile" evidence="9">
    <location>
        <position position="357"/>
    </location>
</feature>
<dbReference type="GO" id="GO:0005829">
    <property type="term" value="C:cytosol"/>
    <property type="evidence" value="ECO:0007669"/>
    <property type="project" value="TreeGrafter"/>
</dbReference>
<evidence type="ECO:0000256" key="1">
    <source>
        <dbReference type="ARBA" id="ARBA00000448"/>
    </source>
</evidence>
<dbReference type="AlphaFoldDB" id="A0A660LFZ3"/>
<protein>
    <recommendedName>
        <fullName evidence="3 11">Beta-glucosidase</fullName>
        <ecNumber evidence="3 11">3.2.1.21</ecNumber>
    </recommendedName>
</protein>
<evidence type="ECO:0000256" key="8">
    <source>
        <dbReference type="ARBA" id="ARBA00023326"/>
    </source>
</evidence>
<dbReference type="PRINTS" id="PR00131">
    <property type="entry name" value="GLHYDRLASE1"/>
</dbReference>
<accession>A0A660LFZ3</accession>
<keyword evidence="6" id="KW-0119">Carbohydrate metabolism</keyword>
<comment type="caution">
    <text evidence="12">The sequence shown here is derived from an EMBL/GenBank/DDBJ whole genome shotgun (WGS) entry which is preliminary data.</text>
</comment>
<dbReference type="InterPro" id="IPR001360">
    <property type="entry name" value="Glyco_hydro_1"/>
</dbReference>
<dbReference type="InterPro" id="IPR017853">
    <property type="entry name" value="GH"/>
</dbReference>
<comment type="catalytic activity">
    <reaction evidence="1 11">
        <text>Hydrolysis of terminal, non-reducing beta-D-glucosyl residues with release of beta-D-glucose.</text>
        <dbReference type="EC" id="3.2.1.21"/>
    </reaction>
</comment>
<dbReference type="RefSeq" id="WP_121251092.1">
    <property type="nucleotide sequence ID" value="NZ_RBIL01000001.1"/>
</dbReference>
<feature type="binding site" evidence="10">
    <location>
        <position position="404"/>
    </location>
    <ligand>
        <name>substrate</name>
    </ligand>
</feature>
<feature type="binding site" evidence="10">
    <location>
        <begin position="411"/>
        <end position="412"/>
    </location>
    <ligand>
        <name>substrate</name>
    </ligand>
</feature>
<dbReference type="Pfam" id="PF00232">
    <property type="entry name" value="Glyco_hydro_1"/>
    <property type="match status" value="1"/>
</dbReference>
<dbReference type="OrthoDB" id="3182512at2"/>
<feature type="binding site" evidence="10">
    <location>
        <position position="301"/>
    </location>
    <ligand>
        <name>substrate</name>
    </ligand>
</feature>
<comment type="similarity">
    <text evidence="2 11">Belongs to the glycosyl hydrolase 1 family.</text>
</comment>
<evidence type="ECO:0000256" key="6">
    <source>
        <dbReference type="ARBA" id="ARBA00023277"/>
    </source>
</evidence>
<dbReference type="GO" id="GO:0030245">
    <property type="term" value="P:cellulose catabolic process"/>
    <property type="evidence" value="ECO:0007669"/>
    <property type="project" value="UniProtKB-KW"/>
</dbReference>
<dbReference type="Proteomes" id="UP000278962">
    <property type="component" value="Unassembled WGS sequence"/>
</dbReference>
<evidence type="ECO:0000256" key="5">
    <source>
        <dbReference type="ARBA" id="ARBA00023001"/>
    </source>
</evidence>
<organism evidence="12 13">
    <name type="scientific">Solirubrobacter pauli</name>
    <dbReference type="NCBI Taxonomy" id="166793"/>
    <lineage>
        <taxon>Bacteria</taxon>
        <taxon>Bacillati</taxon>
        <taxon>Actinomycetota</taxon>
        <taxon>Thermoleophilia</taxon>
        <taxon>Solirubrobacterales</taxon>
        <taxon>Solirubrobacteraceae</taxon>
        <taxon>Solirubrobacter</taxon>
    </lineage>
</organism>
<dbReference type="InterPro" id="IPR033132">
    <property type="entry name" value="GH_1_N_CS"/>
</dbReference>
<evidence type="ECO:0000313" key="12">
    <source>
        <dbReference type="EMBL" id="RKQ93196.1"/>
    </source>
</evidence>
<dbReference type="NCBIfam" id="TIGR03356">
    <property type="entry name" value="BGL"/>
    <property type="match status" value="1"/>
</dbReference>
<feature type="active site" description="Proton donor" evidence="9">
    <location>
        <position position="176"/>
    </location>
</feature>
<sequence>MTATAPKPAADAVSWLPNGFRFGAATASYQVEGAVREDGRGESIWDRFSHKPGAVVGGDTGDVACDHYHRWADDLDLMVELGLESYRFSIAWPRVQPDGRGPLNSRGVAFYRRLAEGLLERGIEPVATLYHWDLPQARQEVGGWAVRDTALRFAEYAAHMAAELGDVVQGWITHNEPWVVAFLGHAHGRKAPGIKDWPTALAVSHNLLLSHGLAVDALRAAVKAPVGITLNLNPMRGDEPAAVAMMDAHQNRWFLDPVLRGTYPVEMLEHYERVFGPLPVLNPEDMDVISRPIDFLGVNYYNPTYVRTSTEAPLGVSTVVPRGATTAMGWPVDASGLQDMLLRLRADYGDLEIWITENGAAFDDERLVDGVVEDPSRVAYLKTHLEALRASVQAGVNVQRYHAWSLLDNFEWEHGYDKRFGIVRVDYDTQERTPKRSALWYRDHIAATRKGGA</sequence>
<evidence type="ECO:0000256" key="4">
    <source>
        <dbReference type="ARBA" id="ARBA00022801"/>
    </source>
</evidence>
<reference evidence="12 13" key="1">
    <citation type="submission" date="2018-10" db="EMBL/GenBank/DDBJ databases">
        <title>Genomic Encyclopedia of Archaeal and Bacterial Type Strains, Phase II (KMG-II): from individual species to whole genera.</title>
        <authorList>
            <person name="Goeker M."/>
        </authorList>
    </citation>
    <scope>NUCLEOTIDE SEQUENCE [LARGE SCALE GENOMIC DNA]</scope>
    <source>
        <strain evidence="12 13">DSM 14954</strain>
    </source>
</reference>
<feature type="binding site" evidence="10">
    <location>
        <position position="30"/>
    </location>
    <ligand>
        <name>substrate</name>
    </ligand>
</feature>
<evidence type="ECO:0000256" key="3">
    <source>
        <dbReference type="ARBA" id="ARBA00012744"/>
    </source>
</evidence>
<evidence type="ECO:0000256" key="11">
    <source>
        <dbReference type="RuleBase" id="RU361175"/>
    </source>
</evidence>
<dbReference type="SUPFAM" id="SSF51445">
    <property type="entry name" value="(Trans)glycosidases"/>
    <property type="match status" value="1"/>
</dbReference>
<keyword evidence="7 11" id="KW-0326">Glycosidase</keyword>
<feature type="binding site" evidence="10">
    <location>
        <position position="175"/>
    </location>
    <ligand>
        <name>substrate</name>
    </ligand>
</feature>
<dbReference type="EC" id="3.2.1.21" evidence="3 11"/>
<evidence type="ECO:0000256" key="2">
    <source>
        <dbReference type="ARBA" id="ARBA00010838"/>
    </source>
</evidence>
<proteinExistence type="inferred from homology"/>
<dbReference type="EMBL" id="RBIL01000001">
    <property type="protein sequence ID" value="RKQ93196.1"/>
    <property type="molecule type" value="Genomic_DNA"/>
</dbReference>
<dbReference type="PANTHER" id="PTHR10353:SF36">
    <property type="entry name" value="LP05116P"/>
    <property type="match status" value="1"/>
</dbReference>
<gene>
    <name evidence="12" type="ORF">C8N24_3056</name>
</gene>
<keyword evidence="5" id="KW-0136">Cellulose degradation</keyword>
<feature type="binding site" evidence="10">
    <location>
        <position position="131"/>
    </location>
    <ligand>
        <name>substrate</name>
    </ligand>
</feature>
<evidence type="ECO:0000256" key="10">
    <source>
        <dbReference type="PIRSR" id="PIRSR617736-2"/>
    </source>
</evidence>
<keyword evidence="4 11" id="KW-0378">Hydrolase</keyword>
<dbReference type="GO" id="GO:0008422">
    <property type="term" value="F:beta-glucosidase activity"/>
    <property type="evidence" value="ECO:0007669"/>
    <property type="project" value="UniProtKB-EC"/>
</dbReference>
<evidence type="ECO:0000313" key="13">
    <source>
        <dbReference type="Proteomes" id="UP000278962"/>
    </source>
</evidence>
<keyword evidence="13" id="KW-1185">Reference proteome</keyword>
<name>A0A660LFZ3_9ACTN</name>
<evidence type="ECO:0000256" key="9">
    <source>
        <dbReference type="PIRSR" id="PIRSR617736-1"/>
    </source>
</evidence>
<dbReference type="FunFam" id="3.20.20.80:FF:000004">
    <property type="entry name" value="Beta-glucosidase 6-phospho-beta-glucosidase"/>
    <property type="match status" value="1"/>
</dbReference>
<dbReference type="PANTHER" id="PTHR10353">
    <property type="entry name" value="GLYCOSYL HYDROLASE"/>
    <property type="match status" value="1"/>
</dbReference>
<dbReference type="Gene3D" id="3.20.20.80">
    <property type="entry name" value="Glycosidases"/>
    <property type="match status" value="1"/>
</dbReference>